<organism evidence="1 2">
    <name type="scientific">Caerostris extrusa</name>
    <name type="common">Bark spider</name>
    <name type="synonym">Caerostris bankana</name>
    <dbReference type="NCBI Taxonomy" id="172846"/>
    <lineage>
        <taxon>Eukaryota</taxon>
        <taxon>Metazoa</taxon>
        <taxon>Ecdysozoa</taxon>
        <taxon>Arthropoda</taxon>
        <taxon>Chelicerata</taxon>
        <taxon>Arachnida</taxon>
        <taxon>Araneae</taxon>
        <taxon>Araneomorphae</taxon>
        <taxon>Entelegynae</taxon>
        <taxon>Araneoidea</taxon>
        <taxon>Araneidae</taxon>
        <taxon>Caerostris</taxon>
    </lineage>
</organism>
<dbReference type="EMBL" id="BPLR01007053">
    <property type="protein sequence ID" value="GIY14263.1"/>
    <property type="molecule type" value="Genomic_DNA"/>
</dbReference>
<keyword evidence="2" id="KW-1185">Reference proteome</keyword>
<comment type="caution">
    <text evidence="1">The sequence shown here is derived from an EMBL/GenBank/DDBJ whole genome shotgun (WGS) entry which is preliminary data.</text>
</comment>
<protein>
    <recommendedName>
        <fullName evidence="3">Gamma-glutamylcyclotransferase AIG2-like domain-containing protein</fullName>
    </recommendedName>
</protein>
<evidence type="ECO:0000313" key="2">
    <source>
        <dbReference type="Proteomes" id="UP001054945"/>
    </source>
</evidence>
<name>A0AAV4QX97_CAEEX</name>
<evidence type="ECO:0008006" key="3">
    <source>
        <dbReference type="Google" id="ProtNLM"/>
    </source>
</evidence>
<accession>A0AAV4QX97</accession>
<gene>
    <name evidence="1" type="ORF">CEXT_355941</name>
</gene>
<proteinExistence type="predicted"/>
<evidence type="ECO:0000313" key="1">
    <source>
        <dbReference type="EMBL" id="GIY14263.1"/>
    </source>
</evidence>
<dbReference type="Proteomes" id="UP001054945">
    <property type="component" value="Unassembled WGS sequence"/>
</dbReference>
<sequence>MNFIIYGNLQNATDLHLAEVLPGRSLDEQVSLFDDVSHGKSDGGLSWNSISSLFRSQRSDRERLASATARSVHAPQVEYLFTMLAKSLSLAGQVQARCIFAIKCIS</sequence>
<reference evidence="1 2" key="1">
    <citation type="submission" date="2021-06" db="EMBL/GenBank/DDBJ databases">
        <title>Caerostris extrusa draft genome.</title>
        <authorList>
            <person name="Kono N."/>
            <person name="Arakawa K."/>
        </authorList>
    </citation>
    <scope>NUCLEOTIDE SEQUENCE [LARGE SCALE GENOMIC DNA]</scope>
</reference>
<dbReference type="AlphaFoldDB" id="A0AAV4QX97"/>